<name>A0A6J7K0Y6_9ZZZZ</name>
<proteinExistence type="predicted"/>
<reference evidence="1" key="1">
    <citation type="submission" date="2020-05" db="EMBL/GenBank/DDBJ databases">
        <authorList>
            <person name="Chiriac C."/>
            <person name="Salcher M."/>
            <person name="Ghai R."/>
            <person name="Kavagutti S V."/>
        </authorList>
    </citation>
    <scope>NUCLEOTIDE SEQUENCE</scope>
</reference>
<gene>
    <name evidence="1" type="ORF">UFOPK3564_03416</name>
</gene>
<accession>A0A6J7K0Y6</accession>
<dbReference type="AlphaFoldDB" id="A0A6J7K0Y6"/>
<sequence>MRYISGMEPAATIVRALGGPSKVAEIVGVHRTRVSNWMRPRAKGGTGGFVPQKHVGKLLGFAIKHDVPLTAASFVPAPAEAA</sequence>
<organism evidence="1">
    <name type="scientific">freshwater metagenome</name>
    <dbReference type="NCBI Taxonomy" id="449393"/>
    <lineage>
        <taxon>unclassified sequences</taxon>
        <taxon>metagenomes</taxon>
        <taxon>ecological metagenomes</taxon>
    </lineage>
</organism>
<evidence type="ECO:0000313" key="1">
    <source>
        <dbReference type="EMBL" id="CAB4949548.1"/>
    </source>
</evidence>
<dbReference type="EMBL" id="CAFBMK010000328">
    <property type="protein sequence ID" value="CAB4949548.1"/>
    <property type="molecule type" value="Genomic_DNA"/>
</dbReference>
<protein>
    <submittedName>
        <fullName evidence="1">Unannotated protein</fullName>
    </submittedName>
</protein>